<evidence type="ECO:0000313" key="3">
    <source>
        <dbReference type="Proteomes" id="UP000641932"/>
    </source>
</evidence>
<protein>
    <submittedName>
        <fullName evidence="2">Uncharacterized protein</fullName>
    </submittedName>
</protein>
<gene>
    <name evidence="2" type="ORF">GCM10012280_64810</name>
</gene>
<organism evidence="2 3">
    <name type="scientific">Wenjunlia tyrosinilytica</name>
    <dbReference type="NCBI Taxonomy" id="1544741"/>
    <lineage>
        <taxon>Bacteria</taxon>
        <taxon>Bacillati</taxon>
        <taxon>Actinomycetota</taxon>
        <taxon>Actinomycetes</taxon>
        <taxon>Kitasatosporales</taxon>
        <taxon>Streptomycetaceae</taxon>
        <taxon>Wenjunlia</taxon>
    </lineage>
</organism>
<comment type="caution">
    <text evidence="2">The sequence shown here is derived from an EMBL/GenBank/DDBJ whole genome shotgun (WGS) entry which is preliminary data.</text>
</comment>
<sequence length="169" mass="17889">MPYDSDERRCRIVARHAGPLLVEGPVDVTLEHGTSVSSYRLCVALCTYPWCDTSHRRSEPPVPHTWGPGRGSAGPGVPGVPDASSEDALPRPQSATARLPGSEWMRGWLLRLGSGAPSKSQLLGTGLRLGRSSPGNARAVRDPAHCAGPRTGGGGALYVRATMLRAMRS</sequence>
<keyword evidence="3" id="KW-1185">Reference proteome</keyword>
<reference evidence="2" key="2">
    <citation type="submission" date="2020-09" db="EMBL/GenBank/DDBJ databases">
        <authorList>
            <person name="Sun Q."/>
            <person name="Zhou Y."/>
        </authorList>
    </citation>
    <scope>NUCLEOTIDE SEQUENCE</scope>
    <source>
        <strain evidence="2">CGMCC 4.7201</strain>
    </source>
</reference>
<dbReference type="AlphaFoldDB" id="A0A918E2C5"/>
<evidence type="ECO:0000313" key="2">
    <source>
        <dbReference type="EMBL" id="GGO99105.1"/>
    </source>
</evidence>
<proteinExistence type="predicted"/>
<dbReference type="Proteomes" id="UP000641932">
    <property type="component" value="Unassembled WGS sequence"/>
</dbReference>
<accession>A0A918E2C5</accession>
<reference evidence="2" key="1">
    <citation type="journal article" date="2014" name="Int. J. Syst. Evol. Microbiol.">
        <title>Complete genome sequence of Corynebacterium casei LMG S-19264T (=DSM 44701T), isolated from a smear-ripened cheese.</title>
        <authorList>
            <consortium name="US DOE Joint Genome Institute (JGI-PGF)"/>
            <person name="Walter F."/>
            <person name="Albersmeier A."/>
            <person name="Kalinowski J."/>
            <person name="Ruckert C."/>
        </authorList>
    </citation>
    <scope>NUCLEOTIDE SEQUENCE</scope>
    <source>
        <strain evidence="2">CGMCC 4.7201</strain>
    </source>
</reference>
<dbReference type="EMBL" id="BMMS01000042">
    <property type="protein sequence ID" value="GGO99105.1"/>
    <property type="molecule type" value="Genomic_DNA"/>
</dbReference>
<feature type="region of interest" description="Disordered" evidence="1">
    <location>
        <begin position="55"/>
        <end position="97"/>
    </location>
</feature>
<feature type="compositionally biased region" description="Gly residues" evidence="1">
    <location>
        <begin position="68"/>
        <end position="77"/>
    </location>
</feature>
<evidence type="ECO:0000256" key="1">
    <source>
        <dbReference type="SAM" id="MobiDB-lite"/>
    </source>
</evidence>
<name>A0A918E2C5_9ACTN</name>